<comment type="subcellular location">
    <subcellularLocation>
        <location evidence="1">Cytoplasm</location>
    </subcellularLocation>
</comment>
<feature type="domain" description="UspA" evidence="5">
    <location>
        <begin position="164"/>
        <end position="287"/>
    </location>
</feature>
<evidence type="ECO:0000256" key="1">
    <source>
        <dbReference type="ARBA" id="ARBA00004496"/>
    </source>
</evidence>
<name>A0A939IL79_9GAMM</name>
<dbReference type="AlphaFoldDB" id="A0A939IL79"/>
<organism evidence="6 7">
    <name type="scientific">Parahaliea mediterranea</name>
    <dbReference type="NCBI Taxonomy" id="651086"/>
    <lineage>
        <taxon>Bacteria</taxon>
        <taxon>Pseudomonadati</taxon>
        <taxon>Pseudomonadota</taxon>
        <taxon>Gammaproteobacteria</taxon>
        <taxon>Cellvibrionales</taxon>
        <taxon>Halieaceae</taxon>
        <taxon>Parahaliea</taxon>
    </lineage>
</organism>
<keyword evidence="3" id="KW-0963">Cytoplasm</keyword>
<dbReference type="Gene3D" id="3.40.50.12370">
    <property type="match status" value="1"/>
</dbReference>
<dbReference type="Proteomes" id="UP000664303">
    <property type="component" value="Unassembled WGS sequence"/>
</dbReference>
<protein>
    <submittedName>
        <fullName evidence="6">Universal stress protein</fullName>
    </submittedName>
</protein>
<comment type="similarity">
    <text evidence="2">Belongs to the universal stress protein A family.</text>
</comment>
<evidence type="ECO:0000256" key="4">
    <source>
        <dbReference type="ARBA" id="ARBA00037131"/>
    </source>
</evidence>
<evidence type="ECO:0000256" key="2">
    <source>
        <dbReference type="ARBA" id="ARBA00008791"/>
    </source>
</evidence>
<proteinExistence type="inferred from homology"/>
<comment type="function">
    <text evidence="4">Required for resistance to DNA-damaging agents.</text>
</comment>
<sequence>MGKMLVIADINTSNAAVSRGLELARRLGLAVEVVAFAWASLKGLELGAGDKAEARQRLLNAREQEVEERIAKYRKEGQKVSLKVVWNKDIVSWVLRRVEGGKYTMVVKTGNRSETLVHTPTDWQLLRECPVPVLIVARDKWVRTKPVLAALDLGTTNRDKRKLNHQVVAEAKRIAEVLGAELKLLSAVEVPTLLDELDMVDPISYVKKQKQAMQSHITELAEAHNLPRSAFQVKRGPVSRVITSEAARVRAQLVVMGTVGRRGVKARLLGNTAESVLQLLHTDVMALKP</sequence>
<comment type="caution">
    <text evidence="6">The sequence shown here is derived from an EMBL/GenBank/DDBJ whole genome shotgun (WGS) entry which is preliminary data.</text>
</comment>
<accession>A0A939IL79</accession>
<dbReference type="PANTHER" id="PTHR47892:SF1">
    <property type="entry name" value="UNIVERSAL STRESS PROTEIN E"/>
    <property type="match status" value="1"/>
</dbReference>
<reference evidence="6" key="1">
    <citation type="submission" date="2021-02" db="EMBL/GenBank/DDBJ databases">
        <title>PHA producing bacteria isolated from coastal sediment in Guangdong, Shenzhen.</title>
        <authorList>
            <person name="Zheng W."/>
            <person name="Yu S."/>
            <person name="Huang Y."/>
        </authorList>
    </citation>
    <scope>NUCLEOTIDE SEQUENCE</scope>
    <source>
        <strain evidence="6">TN14-10</strain>
    </source>
</reference>
<keyword evidence="7" id="KW-1185">Reference proteome</keyword>
<dbReference type="RefSeq" id="WP_206561552.1">
    <property type="nucleotide sequence ID" value="NZ_JAFKCZ010000012.1"/>
</dbReference>
<dbReference type="PANTHER" id="PTHR47892">
    <property type="entry name" value="UNIVERSAL STRESS PROTEIN E"/>
    <property type="match status" value="1"/>
</dbReference>
<gene>
    <name evidence="6" type="ORF">JYP50_15965</name>
</gene>
<evidence type="ECO:0000256" key="3">
    <source>
        <dbReference type="ARBA" id="ARBA00022490"/>
    </source>
</evidence>
<dbReference type="EMBL" id="JAFKCZ010000012">
    <property type="protein sequence ID" value="MBN7798106.1"/>
    <property type="molecule type" value="Genomic_DNA"/>
</dbReference>
<dbReference type="InterPro" id="IPR006016">
    <property type="entry name" value="UspA"/>
</dbReference>
<evidence type="ECO:0000259" key="5">
    <source>
        <dbReference type="Pfam" id="PF00582"/>
    </source>
</evidence>
<feature type="domain" description="UspA" evidence="5">
    <location>
        <begin position="4"/>
        <end position="136"/>
    </location>
</feature>
<dbReference type="GO" id="GO:0005737">
    <property type="term" value="C:cytoplasm"/>
    <property type="evidence" value="ECO:0007669"/>
    <property type="project" value="UniProtKB-SubCell"/>
</dbReference>
<evidence type="ECO:0000313" key="7">
    <source>
        <dbReference type="Proteomes" id="UP000664303"/>
    </source>
</evidence>
<evidence type="ECO:0000313" key="6">
    <source>
        <dbReference type="EMBL" id="MBN7798106.1"/>
    </source>
</evidence>
<dbReference type="SUPFAM" id="SSF52402">
    <property type="entry name" value="Adenine nucleotide alpha hydrolases-like"/>
    <property type="match status" value="2"/>
</dbReference>
<dbReference type="Pfam" id="PF00582">
    <property type="entry name" value="Usp"/>
    <property type="match status" value="2"/>
</dbReference>